<proteinExistence type="predicted"/>
<keyword evidence="2" id="KW-1185">Reference proteome</keyword>
<reference evidence="1 2" key="1">
    <citation type="submission" date="2019-09" db="EMBL/GenBank/DDBJ databases">
        <title>Ecophysiology of the spiral-shaped methanotroph Methylospira mobilis as revealed by the complete genome sequence.</title>
        <authorList>
            <person name="Oshkin I.Y."/>
            <person name="Dedysh S.N."/>
            <person name="Miroshnikov K."/>
            <person name="Danilova O.V."/>
            <person name="Hakobyan A."/>
            <person name="Liesack W."/>
        </authorList>
    </citation>
    <scope>NUCLEOTIDE SEQUENCE [LARGE SCALE GENOMIC DNA]</scope>
    <source>
        <strain evidence="1 2">Shm1</strain>
    </source>
</reference>
<organism evidence="1 2">
    <name type="scientific">Candidatus Methylospira mobilis</name>
    <dbReference type="NCBI Taxonomy" id="1808979"/>
    <lineage>
        <taxon>Bacteria</taxon>
        <taxon>Pseudomonadati</taxon>
        <taxon>Pseudomonadota</taxon>
        <taxon>Gammaproteobacteria</taxon>
        <taxon>Methylococcales</taxon>
        <taxon>Methylococcaceae</taxon>
        <taxon>Candidatus Methylospira</taxon>
    </lineage>
</organism>
<dbReference type="Pfam" id="PF13835">
    <property type="entry name" value="DUF4194"/>
    <property type="match status" value="1"/>
</dbReference>
<dbReference type="OrthoDB" id="6102739at2"/>
<dbReference type="Proteomes" id="UP000325755">
    <property type="component" value="Chromosome"/>
</dbReference>
<dbReference type="EMBL" id="CP044205">
    <property type="protein sequence ID" value="QFY42133.1"/>
    <property type="molecule type" value="Genomic_DNA"/>
</dbReference>
<evidence type="ECO:0000313" key="1">
    <source>
        <dbReference type="EMBL" id="QFY42133.1"/>
    </source>
</evidence>
<protein>
    <submittedName>
        <fullName evidence="1">DUF4194 domain-containing protein</fullName>
    </submittedName>
</protein>
<name>A0A5Q0BE31_9GAMM</name>
<evidence type="ECO:0000313" key="2">
    <source>
        <dbReference type="Proteomes" id="UP000325755"/>
    </source>
</evidence>
<sequence>MKRWKTPTCVARVLSFTALPWNRIPMLRDTRHLLERHADIDEDGLRQTAAQILGRQFLYLNRARDREAYRVAINHYDYFRNLFDAVGWSLHRDDDFGFVGVLPAETENFTRLKLVDTLLVFCLRLLYEEGMDRMEVQAGCVHAETEVLLGRYETLLKRKRPGLTDMRAILARLARFGLIEIGETDAGELLPRLRILPGIRLVTDSHVMERLSAYQAEAATESDEMDGAEEAQP</sequence>
<gene>
    <name evidence="1" type="ORF">F6R98_05395</name>
</gene>
<dbReference type="AlphaFoldDB" id="A0A5Q0BE31"/>
<dbReference type="InParanoid" id="A0A5Q0BE31"/>
<accession>A0A5Q0BE31</accession>
<dbReference type="KEGG" id="mmob:F6R98_05395"/>
<dbReference type="InterPro" id="IPR025449">
    <property type="entry name" value="JetB"/>
</dbReference>